<dbReference type="InterPro" id="IPR005162">
    <property type="entry name" value="Retrotrans_gag_dom"/>
</dbReference>
<keyword evidence="10" id="KW-0378">Hydrolase</keyword>
<feature type="domain" description="CCHC-type" evidence="22">
    <location>
        <begin position="808"/>
        <end position="824"/>
    </location>
</feature>
<keyword evidence="8" id="KW-0064">Aspartyl protease</keyword>
<feature type="region of interest" description="Disordered" evidence="19">
    <location>
        <begin position="929"/>
        <end position="968"/>
    </location>
</feature>
<feature type="region of interest" description="Disordered" evidence="19">
    <location>
        <begin position="327"/>
        <end position="363"/>
    </location>
</feature>
<evidence type="ECO:0000256" key="5">
    <source>
        <dbReference type="ARBA" id="ARBA00022695"/>
    </source>
</evidence>
<evidence type="ECO:0000256" key="13">
    <source>
        <dbReference type="ARBA" id="ARBA00022908"/>
    </source>
</evidence>
<dbReference type="InterPro" id="IPR016197">
    <property type="entry name" value="Chromo-like_dom_sf"/>
</dbReference>
<keyword evidence="4" id="KW-0808">Transferase</keyword>
<evidence type="ECO:0000256" key="16">
    <source>
        <dbReference type="ARBA" id="ARBA00023125"/>
    </source>
</evidence>
<evidence type="ECO:0000256" key="6">
    <source>
        <dbReference type="ARBA" id="ARBA00022722"/>
    </source>
</evidence>
<dbReference type="GO" id="GO:0004190">
    <property type="term" value="F:aspartic-type endopeptidase activity"/>
    <property type="evidence" value="ECO:0007669"/>
    <property type="project" value="UniProtKB-KW"/>
</dbReference>
<dbReference type="InterPro" id="IPR056924">
    <property type="entry name" value="SH3_Tf2-1"/>
</dbReference>
<dbReference type="InterPro" id="IPR050951">
    <property type="entry name" value="Retrovirus_Pol_polyprotein"/>
</dbReference>
<keyword evidence="17" id="KW-0233">DNA recombination</keyword>
<dbReference type="SUPFAM" id="SSF53098">
    <property type="entry name" value="Ribonuclease H-like"/>
    <property type="match status" value="1"/>
</dbReference>
<keyword evidence="11" id="KW-0460">Magnesium</keyword>
<sequence>MTPDELTIVIVGVIGGTCLLSLLFSLIVLANAERIRRILGIETPAPTLPAHYVLPYEQPRPLVEPVGTIHTPAPQRRSVYRASDSDEHLPPRNATPGPSNVPRTPPPAYNPAEEAQEYGRLLRTVFRSPTPPLPLITIPDSPEAPVRALLPEPNEPTPRTPSPLRHQRLSGTLHTGGVRIATPAHLCPLPDSDDESNNGSDSSDYEGNEPVAEREDDDPLNPHGLDYEWPELDAIDRAYLGPYRSQAWELRRIDVEQRSRFEGPENRVRMGWYLAIARGPPIPRRGRDAEIRARLHANRFRTEYPTAAGDHTSYWPSHLPRETAPTWTEPPDFDNFNQDQETFGGWADEEDYGEFDTYQNDGDYRGYTSAPHFYHQPFPLPDSPTYAAPNYPPPPPHPRRVQQYRAPQYGSHAYAGQGPDDPEPGGSAMPTDPPQPSNAERLEAAHQQSLANRREYDVLKAQMEAAQAKMMTHDVTWDFAQPPDSKGKEPDRGRPVVPNYRRPLYDRTDRWSVPRPPPKWQAPNPYPAPVGAAPDEAPWLGVKPIMVKPPLPFFGKYDDIERFIGDCLTYFEVFASYFQVPSSRVVFAVTHLEGDAKDWWVHARQDFWANDEADPVDARFRFPSWTEFTTLLALNFHDPASEEMHEKKMFDLRMGKNSALAYFQELEMEAKKANRRGETDARGLMVKAVRLGVPDSYTNAIANSGQHVPVTYNDWKRRICIMYEERQKKWVFDQTIGGRSAPQNRGTTAPSPSKTGGASTSTPPKQITAGNSNAQKQGGRDSAGRWTTHPGQGLPMSVDAQKLRDEGRCFRCKEKGHLSRDCPKKKEFHDIRSVQATTELAATTKVEENFHTGALSSPVEQAHGLFVGTPFNPTCIIKRTDTFLAHSDTDSIDTYSHTPASNFTAFNVSSTTSKPVPESQNRYAALSVEECDADSDSDTPLKGCHDTSPARAQAKAANPAGHEAESLSTRPLLTLGQTDANRPTSNLRGETQPVNVAGGKSTLEVTPIDTASLPCMTDGTMSAPSGKLYEEAAQSFGTSTPKVDVESQLGGETTARLPEQQRVPRTQETTMPQQQPFPVGRPGKVMEVMTSQSPGAAGGIGQPRSLDSTTPVVPARLFDVRGDAPVRTSPSLQRIVLVEANQTNLRSPIAPGNVDEERPSKAAGDANATATKKTAAGLEAASAQAVNRGHSVTCIEVPDEDNDTAFQLWLAKERLPTVTQTEATSDEPARSSTKPITFQKWYKPFEVDWTLRAVCEARNDNAARAALYVWTHVDRVPELTPELLSELRKGDELARERLYELHEPPRYLRRRASSSRDFMLDVQLTTLTNRQVFATRGLVDSGCTSSAINRAFVQKHQLDTVKTAIPIIVYNADGTRNKGGDITEYVEVRLTIGNHEERIDLAVTDLGTKDLYLGHDWLKRHNPVINWETGTVIFGRCQCVKNPFPLPDADPDDRWDEELEDGDTILAVNMEEELVIRAVHHANDLAAAANADKPTKTFEEMVPPDYRSFRDLFSKENFDELPERKPWDHAIELIPNAKSTLDCKEQLDKFLDENLDSGRIKESKSPFASPFFFVKKKDGSLRPVQDYRKLNEMTIKNRYPLPLISELIDKLQGAKYFTKLDVRWGYNNVRIKEGDEHKAAFRTNRGLFEPTVMFFGLTNSPMTFQWMMNDIFKDLIASGKVTIYLDDILIFTKDLDEHRRIVRQVLQKLRENKLFLKAEKCEFEVLQTEYLGVIISEGQVRMDPVKLAGIAEWPTPTKKKELQSFLGFTNFYRKFIKNYSKVVRALTQLTGNAEWTWGAAQNQAFQQLKKQMAEDVILAIPTPHGRFRVEADASNGAIGAVLSQEQEGRWRPVAFMSKALTATERNYEIYDKELLAIMLALAEWRHYLMGALEDVEIWTDHQNLQYFRKPQKLNRRQARWVTELAEYHFVLKHKPGTANVKADLLSRRSDHDQGEDDNGDITVLSPEHFRAMIMPTISETHERVRTATRQKELWDKGITASLEHERGITEKDGILYYDNRVYVPRHSSLRGEIISQSHDHITAGHPGIAKTRELVQREYWWPKIQRDVEAYVKGCETCQRTKSNTQAKSAPLHPNAIPTEPWTHISVDMVTGLPDSNGHDALLVIVDRFSKAIILVPCNVELSAAGWARILRDHVYARHGMPQVVISDRGPQFVSAFMKELYRMLDITQNASTAFHPQTDGQTERVNQEVEKYLRIFINYHQNDWADWLPLAEFAHNNRAHSATGRSPFMILYGRNPRIMPDSPRTPNSKVPAASDFSKAIAQVHKETELALEQAAGRMKAQYDKHKRPAHEYHVGDKVWLDATNLHLPRPKKKLDDKRVGPFLVLEKTGASAYKLKLPPHWKIHPRFNEKLLSPFVPPSFPNQEQPPPPPPDLIDGEEEWEIEEILDSKTRKVRAKRGQPSTTVIDYFIKWVGHTREHNSWVTASEMGNAQEAIADYEAKMGSNERVSVVKIATSKSPLAMVLNHHFDGEDISYLCQREDGTQRWVKNPDVTQFENFLVEYWSNYEYHSLQRTEP</sequence>
<evidence type="ECO:0000256" key="14">
    <source>
        <dbReference type="ARBA" id="ARBA00022918"/>
    </source>
</evidence>
<dbReference type="GO" id="GO:0004519">
    <property type="term" value="F:endonuclease activity"/>
    <property type="evidence" value="ECO:0007669"/>
    <property type="project" value="UniProtKB-KW"/>
</dbReference>
<evidence type="ECO:0000256" key="17">
    <source>
        <dbReference type="ARBA" id="ARBA00023172"/>
    </source>
</evidence>
<dbReference type="PROSITE" id="PS50994">
    <property type="entry name" value="INTEGRASE"/>
    <property type="match status" value="1"/>
</dbReference>
<dbReference type="SMART" id="SM00343">
    <property type="entry name" value="ZnF_C2HC"/>
    <property type="match status" value="1"/>
</dbReference>
<feature type="region of interest" description="Disordered" evidence="19">
    <location>
        <begin position="375"/>
        <end position="446"/>
    </location>
</feature>
<dbReference type="Gene3D" id="3.30.420.10">
    <property type="entry name" value="Ribonuclease H-like superfamily/Ribonuclease H"/>
    <property type="match status" value="1"/>
</dbReference>
<dbReference type="InterPro" id="IPR012337">
    <property type="entry name" value="RNaseH-like_sf"/>
</dbReference>
<dbReference type="OrthoDB" id="3341476at2759"/>
<evidence type="ECO:0000259" key="23">
    <source>
        <dbReference type="PROSITE" id="PS50878"/>
    </source>
</evidence>
<dbReference type="PROSITE" id="PS50878">
    <property type="entry name" value="RT_POL"/>
    <property type="match status" value="1"/>
</dbReference>
<evidence type="ECO:0000256" key="9">
    <source>
        <dbReference type="ARBA" id="ARBA00022759"/>
    </source>
</evidence>
<keyword evidence="20" id="KW-1133">Transmembrane helix</keyword>
<evidence type="ECO:0000256" key="2">
    <source>
        <dbReference type="ARBA" id="ARBA00022664"/>
    </source>
</evidence>
<dbReference type="EC" id="2.7.7.49" evidence="1"/>
<evidence type="ECO:0000256" key="20">
    <source>
        <dbReference type="SAM" id="Phobius"/>
    </source>
</evidence>
<keyword evidence="9" id="KW-0255">Endonuclease</keyword>
<proteinExistence type="predicted"/>
<dbReference type="EMBL" id="FUEG01000007">
    <property type="protein sequence ID" value="SJL06615.1"/>
    <property type="molecule type" value="Genomic_DNA"/>
</dbReference>
<dbReference type="SUPFAM" id="SSF54160">
    <property type="entry name" value="Chromo domain-like"/>
    <property type="match status" value="1"/>
</dbReference>
<keyword evidence="15" id="KW-0239">DNA-directed DNA polymerase</keyword>
<dbReference type="InterPro" id="IPR036875">
    <property type="entry name" value="Znf_CCHC_sf"/>
</dbReference>
<keyword evidence="20" id="KW-0472">Membrane</keyword>
<keyword evidence="20" id="KW-0812">Transmembrane</keyword>
<dbReference type="Pfam" id="PF17921">
    <property type="entry name" value="Integrase_H2C2"/>
    <property type="match status" value="1"/>
</dbReference>
<dbReference type="GO" id="GO:0003887">
    <property type="term" value="F:DNA-directed DNA polymerase activity"/>
    <property type="evidence" value="ECO:0007669"/>
    <property type="project" value="UniProtKB-KW"/>
</dbReference>
<dbReference type="Gene3D" id="1.10.340.70">
    <property type="match status" value="1"/>
</dbReference>
<keyword evidence="12" id="KW-0694">RNA-binding</keyword>
<evidence type="ECO:0000313" key="25">
    <source>
        <dbReference type="EMBL" id="SJL06615.1"/>
    </source>
</evidence>
<feature type="compositionally biased region" description="Basic and acidic residues" evidence="19">
    <location>
        <begin position="485"/>
        <end position="494"/>
    </location>
</feature>
<evidence type="ECO:0000256" key="1">
    <source>
        <dbReference type="ARBA" id="ARBA00012493"/>
    </source>
</evidence>
<organism evidence="25 26">
    <name type="scientific">Armillaria ostoyae</name>
    <name type="common">Armillaria root rot fungus</name>
    <dbReference type="NCBI Taxonomy" id="47428"/>
    <lineage>
        <taxon>Eukaryota</taxon>
        <taxon>Fungi</taxon>
        <taxon>Dikarya</taxon>
        <taxon>Basidiomycota</taxon>
        <taxon>Agaricomycotina</taxon>
        <taxon>Agaricomycetes</taxon>
        <taxon>Agaricomycetidae</taxon>
        <taxon>Agaricales</taxon>
        <taxon>Marasmiineae</taxon>
        <taxon>Physalacriaceae</taxon>
        <taxon>Armillaria</taxon>
    </lineage>
</organism>
<dbReference type="CDD" id="cd01647">
    <property type="entry name" value="RT_LTR"/>
    <property type="match status" value="1"/>
</dbReference>
<dbReference type="Pfam" id="PF00665">
    <property type="entry name" value="rve"/>
    <property type="match status" value="1"/>
</dbReference>
<keyword evidence="14" id="KW-0695">RNA-directed DNA polymerase</keyword>
<dbReference type="FunFam" id="1.10.340.70:FF:000001">
    <property type="entry name" value="Retrovirus-related Pol polyprotein from transposon gypsy-like Protein"/>
    <property type="match status" value="1"/>
</dbReference>
<dbReference type="CDD" id="cd00024">
    <property type="entry name" value="CD_CSD"/>
    <property type="match status" value="1"/>
</dbReference>
<keyword evidence="3" id="KW-0645">Protease</keyword>
<dbReference type="CDD" id="cd00303">
    <property type="entry name" value="retropepsin_like"/>
    <property type="match status" value="1"/>
</dbReference>
<feature type="region of interest" description="Disordered" evidence="19">
    <location>
        <begin position="478"/>
        <end position="501"/>
    </location>
</feature>
<dbReference type="GO" id="GO:0006310">
    <property type="term" value="P:DNA recombination"/>
    <property type="evidence" value="ECO:0007669"/>
    <property type="project" value="UniProtKB-KW"/>
</dbReference>
<reference evidence="26" key="1">
    <citation type="journal article" date="2017" name="Nat. Ecol. Evol.">
        <title>Genome expansion and lineage-specific genetic innovations in the forest pathogenic fungi Armillaria.</title>
        <authorList>
            <person name="Sipos G."/>
            <person name="Prasanna A.N."/>
            <person name="Walter M.C."/>
            <person name="O'Connor E."/>
            <person name="Balint B."/>
            <person name="Krizsan K."/>
            <person name="Kiss B."/>
            <person name="Hess J."/>
            <person name="Varga T."/>
            <person name="Slot J."/>
            <person name="Riley R."/>
            <person name="Boka B."/>
            <person name="Rigling D."/>
            <person name="Barry K."/>
            <person name="Lee J."/>
            <person name="Mihaltcheva S."/>
            <person name="LaButti K."/>
            <person name="Lipzen A."/>
            <person name="Waldron R."/>
            <person name="Moloney N.M."/>
            <person name="Sperisen C."/>
            <person name="Kredics L."/>
            <person name="Vagvoelgyi C."/>
            <person name="Patrignani A."/>
            <person name="Fitzpatrick D."/>
            <person name="Nagy I."/>
            <person name="Doyle S."/>
            <person name="Anderson J.B."/>
            <person name="Grigoriev I.V."/>
            <person name="Gueldener U."/>
            <person name="Muensterkoetter M."/>
            <person name="Nagy L.G."/>
        </authorList>
    </citation>
    <scope>NUCLEOTIDE SEQUENCE [LARGE SCALE GENOMIC DNA]</scope>
    <source>
        <strain evidence="26">C18/9</strain>
    </source>
</reference>
<dbReference type="GO" id="GO:0003964">
    <property type="term" value="F:RNA-directed DNA polymerase activity"/>
    <property type="evidence" value="ECO:0007669"/>
    <property type="project" value="UniProtKB-KW"/>
</dbReference>
<keyword evidence="2" id="KW-0507">mRNA processing</keyword>
<dbReference type="InterPro" id="IPR000953">
    <property type="entry name" value="Chromo/chromo_shadow_dom"/>
</dbReference>
<dbReference type="GO" id="GO:0015074">
    <property type="term" value="P:DNA integration"/>
    <property type="evidence" value="ECO:0007669"/>
    <property type="project" value="UniProtKB-KW"/>
</dbReference>
<feature type="domain" description="Chromo" evidence="21">
    <location>
        <begin position="2401"/>
        <end position="2470"/>
    </location>
</feature>
<keyword evidence="6" id="KW-0540">Nuclease</keyword>
<dbReference type="GO" id="GO:0006508">
    <property type="term" value="P:proteolysis"/>
    <property type="evidence" value="ECO:0007669"/>
    <property type="project" value="UniProtKB-KW"/>
</dbReference>
<keyword evidence="16" id="KW-0238">DNA-binding</keyword>
<dbReference type="Gene3D" id="2.40.50.40">
    <property type="match status" value="1"/>
</dbReference>
<keyword evidence="13" id="KW-0229">DNA integration</keyword>
<evidence type="ECO:0000256" key="4">
    <source>
        <dbReference type="ARBA" id="ARBA00022679"/>
    </source>
</evidence>
<dbReference type="PROSITE" id="PS50013">
    <property type="entry name" value="CHROMO_2"/>
    <property type="match status" value="1"/>
</dbReference>
<feature type="region of interest" description="Disordered" evidence="19">
    <location>
        <begin position="183"/>
        <end position="226"/>
    </location>
</feature>
<keyword evidence="18" id="KW-0863">Zinc-finger</keyword>
<feature type="compositionally biased region" description="Polar residues" evidence="19">
    <location>
        <begin position="741"/>
        <end position="776"/>
    </location>
</feature>
<feature type="region of interest" description="Disordered" evidence="19">
    <location>
        <begin position="1147"/>
        <end position="1166"/>
    </location>
</feature>
<dbReference type="Gene3D" id="4.10.60.10">
    <property type="entry name" value="Zinc finger, CCHC-type"/>
    <property type="match status" value="1"/>
</dbReference>
<dbReference type="Gene3D" id="2.40.70.10">
    <property type="entry name" value="Acid Proteases"/>
    <property type="match status" value="1"/>
</dbReference>
<dbReference type="InterPro" id="IPR021109">
    <property type="entry name" value="Peptidase_aspartic_dom_sf"/>
</dbReference>
<dbReference type="PANTHER" id="PTHR37984">
    <property type="entry name" value="PROTEIN CBG26694"/>
    <property type="match status" value="1"/>
</dbReference>
<dbReference type="GO" id="GO:0003723">
    <property type="term" value="F:RNA binding"/>
    <property type="evidence" value="ECO:0007669"/>
    <property type="project" value="UniProtKB-KW"/>
</dbReference>
<keyword evidence="5" id="KW-0548">Nucleotidyltransferase</keyword>
<feature type="region of interest" description="Disordered" evidence="19">
    <location>
        <begin position="136"/>
        <end position="169"/>
    </location>
</feature>
<dbReference type="Proteomes" id="UP000219338">
    <property type="component" value="Unassembled WGS sequence"/>
</dbReference>
<evidence type="ECO:0000256" key="12">
    <source>
        <dbReference type="ARBA" id="ARBA00022884"/>
    </source>
</evidence>
<evidence type="ECO:0000256" key="8">
    <source>
        <dbReference type="ARBA" id="ARBA00022750"/>
    </source>
</evidence>
<dbReference type="InterPro" id="IPR041588">
    <property type="entry name" value="Integrase_H2C2"/>
</dbReference>
<keyword evidence="26" id="KW-1185">Reference proteome</keyword>
<keyword evidence="7" id="KW-0479">Metal-binding</keyword>
<dbReference type="InterPro" id="IPR043502">
    <property type="entry name" value="DNA/RNA_pol_sf"/>
</dbReference>
<dbReference type="GO" id="GO:0006338">
    <property type="term" value="P:chromatin remodeling"/>
    <property type="evidence" value="ECO:0007669"/>
    <property type="project" value="UniProtKB-ARBA"/>
</dbReference>
<feature type="compositionally biased region" description="Low complexity" evidence="19">
    <location>
        <begin position="950"/>
        <end position="960"/>
    </location>
</feature>
<gene>
    <name evidence="25" type="ORF">ARMOST_09957</name>
</gene>
<dbReference type="Pfam" id="PF08284">
    <property type="entry name" value="RVP_2"/>
    <property type="match status" value="1"/>
</dbReference>
<dbReference type="Pfam" id="PF03732">
    <property type="entry name" value="Retrotrans_gag"/>
    <property type="match status" value="1"/>
</dbReference>
<dbReference type="InterPro" id="IPR043128">
    <property type="entry name" value="Rev_trsase/Diguanyl_cyclase"/>
</dbReference>
<dbReference type="SUPFAM" id="SSF56672">
    <property type="entry name" value="DNA/RNA polymerases"/>
    <property type="match status" value="1"/>
</dbReference>
<dbReference type="GO" id="GO:0006397">
    <property type="term" value="P:mRNA processing"/>
    <property type="evidence" value="ECO:0007669"/>
    <property type="project" value="UniProtKB-KW"/>
</dbReference>
<feature type="domain" description="Reverse transcriptase" evidence="23">
    <location>
        <begin position="1555"/>
        <end position="1735"/>
    </location>
</feature>
<dbReference type="FunFam" id="3.30.70.270:FF:000020">
    <property type="entry name" value="Transposon Tf2-6 polyprotein-like Protein"/>
    <property type="match status" value="1"/>
</dbReference>
<protein>
    <recommendedName>
        <fullName evidence="1">RNA-directed DNA polymerase</fullName>
        <ecNumber evidence="1">2.7.7.49</ecNumber>
    </recommendedName>
</protein>
<dbReference type="InterPro" id="IPR041373">
    <property type="entry name" value="RT_RNaseH"/>
</dbReference>
<dbReference type="PROSITE" id="PS50158">
    <property type="entry name" value="ZF_CCHC"/>
    <property type="match status" value="1"/>
</dbReference>
<dbReference type="PANTHER" id="PTHR37984:SF5">
    <property type="entry name" value="PROTEIN NYNRIN-LIKE"/>
    <property type="match status" value="1"/>
</dbReference>
<dbReference type="FunFam" id="3.30.420.10:FF:000032">
    <property type="entry name" value="Retrovirus-related Pol polyprotein from transposon 297-like Protein"/>
    <property type="match status" value="1"/>
</dbReference>
<dbReference type="Pfam" id="PF24626">
    <property type="entry name" value="SH3_Tf2-1"/>
    <property type="match status" value="1"/>
</dbReference>
<feature type="transmembrane region" description="Helical" evidence="20">
    <location>
        <begin position="7"/>
        <end position="29"/>
    </location>
</feature>
<dbReference type="SMART" id="SM00298">
    <property type="entry name" value="CHROMO"/>
    <property type="match status" value="1"/>
</dbReference>
<dbReference type="SUPFAM" id="SSF57756">
    <property type="entry name" value="Retrovirus zinc finger-like domains"/>
    <property type="match status" value="1"/>
</dbReference>
<dbReference type="STRING" id="47428.A0A284RD13"/>
<name>A0A284RD13_ARMOS</name>
<evidence type="ECO:0000259" key="21">
    <source>
        <dbReference type="PROSITE" id="PS50013"/>
    </source>
</evidence>
<dbReference type="Pfam" id="PF17917">
    <property type="entry name" value="RT_RNaseH"/>
    <property type="match status" value="1"/>
</dbReference>
<evidence type="ECO:0000256" key="15">
    <source>
        <dbReference type="ARBA" id="ARBA00022932"/>
    </source>
</evidence>
<dbReference type="InterPro" id="IPR036397">
    <property type="entry name" value="RNaseH_sf"/>
</dbReference>
<dbReference type="Gene3D" id="3.30.70.270">
    <property type="match status" value="2"/>
</dbReference>
<accession>A0A284RD13</accession>
<dbReference type="Pfam" id="PF00098">
    <property type="entry name" value="zf-CCHC"/>
    <property type="match status" value="1"/>
</dbReference>
<feature type="domain" description="Integrase catalytic" evidence="24">
    <location>
        <begin position="2097"/>
        <end position="2256"/>
    </location>
</feature>
<evidence type="ECO:0000313" key="26">
    <source>
        <dbReference type="Proteomes" id="UP000219338"/>
    </source>
</evidence>
<dbReference type="SUPFAM" id="SSF50630">
    <property type="entry name" value="Acid proteases"/>
    <property type="match status" value="1"/>
</dbReference>
<evidence type="ECO:0000256" key="19">
    <source>
        <dbReference type="SAM" id="MobiDB-lite"/>
    </source>
</evidence>
<evidence type="ECO:0000256" key="3">
    <source>
        <dbReference type="ARBA" id="ARBA00022670"/>
    </source>
</evidence>
<evidence type="ECO:0000256" key="18">
    <source>
        <dbReference type="PROSITE-ProRule" id="PRU00047"/>
    </source>
</evidence>
<evidence type="ECO:0000259" key="22">
    <source>
        <dbReference type="PROSITE" id="PS50158"/>
    </source>
</evidence>
<evidence type="ECO:0000256" key="11">
    <source>
        <dbReference type="ARBA" id="ARBA00022842"/>
    </source>
</evidence>
<dbReference type="CDD" id="cd09274">
    <property type="entry name" value="RNase_HI_RT_Ty3"/>
    <property type="match status" value="1"/>
</dbReference>
<feature type="region of interest" description="Disordered" evidence="19">
    <location>
        <begin position="734"/>
        <end position="800"/>
    </location>
</feature>
<evidence type="ECO:0000256" key="10">
    <source>
        <dbReference type="ARBA" id="ARBA00022801"/>
    </source>
</evidence>
<dbReference type="FunFam" id="3.10.20.370:FF:000001">
    <property type="entry name" value="Retrovirus-related Pol polyprotein from transposon 17.6-like protein"/>
    <property type="match status" value="1"/>
</dbReference>
<dbReference type="InterPro" id="IPR000477">
    <property type="entry name" value="RT_dom"/>
</dbReference>
<dbReference type="GO" id="GO:0003677">
    <property type="term" value="F:DNA binding"/>
    <property type="evidence" value="ECO:0007669"/>
    <property type="project" value="UniProtKB-KW"/>
</dbReference>
<dbReference type="InterPro" id="IPR001878">
    <property type="entry name" value="Znf_CCHC"/>
</dbReference>
<dbReference type="GO" id="GO:0005634">
    <property type="term" value="C:nucleus"/>
    <property type="evidence" value="ECO:0007669"/>
    <property type="project" value="UniProtKB-ARBA"/>
</dbReference>
<dbReference type="GO" id="GO:0008270">
    <property type="term" value="F:zinc ion binding"/>
    <property type="evidence" value="ECO:0007669"/>
    <property type="project" value="UniProtKB-KW"/>
</dbReference>
<keyword evidence="18" id="KW-0862">Zinc</keyword>
<feature type="region of interest" description="Disordered" evidence="19">
    <location>
        <begin position="69"/>
        <end position="111"/>
    </location>
</feature>
<evidence type="ECO:0000259" key="24">
    <source>
        <dbReference type="PROSITE" id="PS50994"/>
    </source>
</evidence>
<dbReference type="Pfam" id="PF00078">
    <property type="entry name" value="RVT_1"/>
    <property type="match status" value="1"/>
</dbReference>
<evidence type="ECO:0000256" key="7">
    <source>
        <dbReference type="ARBA" id="ARBA00022723"/>
    </source>
</evidence>
<dbReference type="InterPro" id="IPR001584">
    <property type="entry name" value="Integrase_cat-core"/>
</dbReference>
<dbReference type="Gene3D" id="3.10.10.10">
    <property type="entry name" value="HIV Type 1 Reverse Transcriptase, subunit A, domain 1"/>
    <property type="match status" value="1"/>
</dbReference>